<dbReference type="Proteomes" id="UP000198588">
    <property type="component" value="Unassembled WGS sequence"/>
</dbReference>
<feature type="transmembrane region" description="Helical" evidence="1">
    <location>
        <begin position="116"/>
        <end position="138"/>
    </location>
</feature>
<dbReference type="OrthoDB" id="1034332at2"/>
<dbReference type="Gene3D" id="1.20.120.1760">
    <property type="match status" value="1"/>
</dbReference>
<name>A0A1G5XAR4_9HYPH</name>
<sequence length="202" mass="21135">MPTLYALKPAFQGRLRPLVNRLAAIGVTANSITILAALMSITAGAAIAIWHEWRSLLLLIPAVMFVRMALNAVDGMLAREHGQASTLGMYLNEFCDVISDLALILPFAAFPQFSPWGVVAFAMSAVLTEFAGVLGIAAKVGRNYAGPFGKSDRALALGVVAVLCAAGLWPASIAPLVFPAMATLSLLTAINRIRAGLIGSAS</sequence>
<gene>
    <name evidence="2" type="ORF">SAMN02927914_02115</name>
</gene>
<dbReference type="InterPro" id="IPR000462">
    <property type="entry name" value="CDP-OH_P_trans"/>
</dbReference>
<dbReference type="RefSeq" id="WP_091577399.1">
    <property type="nucleotide sequence ID" value="NZ_FMXM01000005.1"/>
</dbReference>
<evidence type="ECO:0000313" key="2">
    <source>
        <dbReference type="EMBL" id="SDA67114.1"/>
    </source>
</evidence>
<dbReference type="Pfam" id="PF01066">
    <property type="entry name" value="CDP-OH_P_transf"/>
    <property type="match status" value="1"/>
</dbReference>
<evidence type="ECO:0000313" key="3">
    <source>
        <dbReference type="Proteomes" id="UP000198588"/>
    </source>
</evidence>
<protein>
    <submittedName>
        <fullName evidence="2">CDP-diacylglycerol--glycerol-3-phosphate 3-phosphatidyltransferase</fullName>
    </submittedName>
</protein>
<dbReference type="EMBL" id="FMXM01000005">
    <property type="protein sequence ID" value="SDA67114.1"/>
    <property type="molecule type" value="Genomic_DNA"/>
</dbReference>
<reference evidence="2 3" key="1">
    <citation type="submission" date="2016-10" db="EMBL/GenBank/DDBJ databases">
        <authorList>
            <person name="de Groot N.N."/>
        </authorList>
    </citation>
    <scope>NUCLEOTIDE SEQUENCE [LARGE SCALE GENOMIC DNA]</scope>
    <source>
        <strain evidence="2 3">CGMCC 1.12097</strain>
    </source>
</reference>
<organism evidence="2 3">
    <name type="scientific">Mesorhizobium qingshengii</name>
    <dbReference type="NCBI Taxonomy" id="1165689"/>
    <lineage>
        <taxon>Bacteria</taxon>
        <taxon>Pseudomonadati</taxon>
        <taxon>Pseudomonadota</taxon>
        <taxon>Alphaproteobacteria</taxon>
        <taxon>Hyphomicrobiales</taxon>
        <taxon>Phyllobacteriaceae</taxon>
        <taxon>Mesorhizobium</taxon>
    </lineage>
</organism>
<keyword evidence="2" id="KW-0808">Transferase</keyword>
<dbReference type="GO" id="GO:0016780">
    <property type="term" value="F:phosphotransferase activity, for other substituted phosphate groups"/>
    <property type="evidence" value="ECO:0007669"/>
    <property type="project" value="InterPro"/>
</dbReference>
<feature type="transmembrane region" description="Helical" evidence="1">
    <location>
        <begin position="56"/>
        <end position="78"/>
    </location>
</feature>
<accession>A0A1G5XAR4</accession>
<proteinExistence type="predicted"/>
<evidence type="ECO:0000256" key="1">
    <source>
        <dbReference type="SAM" id="Phobius"/>
    </source>
</evidence>
<feature type="transmembrane region" description="Helical" evidence="1">
    <location>
        <begin position="154"/>
        <end position="178"/>
    </location>
</feature>
<dbReference type="GO" id="GO:0016020">
    <property type="term" value="C:membrane"/>
    <property type="evidence" value="ECO:0007669"/>
    <property type="project" value="InterPro"/>
</dbReference>
<keyword evidence="1" id="KW-0472">Membrane</keyword>
<dbReference type="STRING" id="1165689.SAMN02927914_02115"/>
<keyword evidence="1" id="KW-0812">Transmembrane</keyword>
<dbReference type="InterPro" id="IPR043130">
    <property type="entry name" value="CDP-OH_PTrfase_TM_dom"/>
</dbReference>
<keyword evidence="1" id="KW-1133">Transmembrane helix</keyword>
<dbReference type="AlphaFoldDB" id="A0A1G5XAR4"/>
<dbReference type="GO" id="GO:0008654">
    <property type="term" value="P:phospholipid biosynthetic process"/>
    <property type="evidence" value="ECO:0007669"/>
    <property type="project" value="InterPro"/>
</dbReference>
<feature type="transmembrane region" description="Helical" evidence="1">
    <location>
        <begin position="21"/>
        <end position="50"/>
    </location>
</feature>